<dbReference type="InterPro" id="IPR050832">
    <property type="entry name" value="Bact_Acetyltransf"/>
</dbReference>
<proteinExistence type="predicted"/>
<evidence type="ECO:0000256" key="2">
    <source>
        <dbReference type="ARBA" id="ARBA00023315"/>
    </source>
</evidence>
<organism evidence="4 5">
    <name type="scientific">Roseomonas elaeocarpi</name>
    <dbReference type="NCBI Taxonomy" id="907779"/>
    <lineage>
        <taxon>Bacteria</taxon>
        <taxon>Pseudomonadati</taxon>
        <taxon>Pseudomonadota</taxon>
        <taxon>Alphaproteobacteria</taxon>
        <taxon>Acetobacterales</taxon>
        <taxon>Roseomonadaceae</taxon>
        <taxon>Roseomonas</taxon>
    </lineage>
</organism>
<sequence>MTCLIRPGRDSDAQSFIRLIGDSWSEYPNCILDVDGENPELKALATYFAHAQGMLWAAEDEGQITGMIGTKPTQHDEAWEISRVYVRPERRGSGLAHKLLDTAERFASEAGAARLVLWTDTRFDAAHAFYEKRGYVRSGSIRILDDASKSLEFRYAKPLRDLTVEILDAAAASSAERRLMQISQDAHDAGRENTGHYAPAERTKEYWRKVSSDAAVGKCLLLAAWLDGQMMGTIQIRLAQTAQTRHRAELTDLLIHPSAGARGLDVALIQRAEQAARGIGRQLISARILEDSKLQSLFLGGDWTLGGRLPDYVRDGPGEGRAILFFWKSLQVSTAQ</sequence>
<evidence type="ECO:0000259" key="3">
    <source>
        <dbReference type="PROSITE" id="PS51186"/>
    </source>
</evidence>
<keyword evidence="5" id="KW-1185">Reference proteome</keyword>
<comment type="caution">
    <text evidence="4">The sequence shown here is derived from an EMBL/GenBank/DDBJ whole genome shotgun (WGS) entry which is preliminary data.</text>
</comment>
<keyword evidence="1 4" id="KW-0808">Transferase</keyword>
<dbReference type="RefSeq" id="WP_377043731.1">
    <property type="nucleotide sequence ID" value="NZ_JBHLUN010000005.1"/>
</dbReference>
<evidence type="ECO:0000313" key="4">
    <source>
        <dbReference type="EMBL" id="MFC0407996.1"/>
    </source>
</evidence>
<gene>
    <name evidence="4" type="ORF">ACFFGY_07015</name>
</gene>
<dbReference type="InterPro" id="IPR016181">
    <property type="entry name" value="Acyl_CoA_acyltransferase"/>
</dbReference>
<dbReference type="EC" id="2.3.1.-" evidence="4"/>
<reference evidence="4 5" key="1">
    <citation type="submission" date="2024-09" db="EMBL/GenBank/DDBJ databases">
        <authorList>
            <person name="Sun Q."/>
            <person name="Mori K."/>
        </authorList>
    </citation>
    <scope>NUCLEOTIDE SEQUENCE [LARGE SCALE GENOMIC DNA]</scope>
    <source>
        <strain evidence="4 5">TBRC 5777</strain>
    </source>
</reference>
<dbReference type="PROSITE" id="PS51186">
    <property type="entry name" value="GNAT"/>
    <property type="match status" value="2"/>
</dbReference>
<dbReference type="SUPFAM" id="SSF55729">
    <property type="entry name" value="Acyl-CoA N-acyltransferases (Nat)"/>
    <property type="match status" value="2"/>
</dbReference>
<dbReference type="InterPro" id="IPR000182">
    <property type="entry name" value="GNAT_dom"/>
</dbReference>
<dbReference type="EMBL" id="JBHLUN010000005">
    <property type="protein sequence ID" value="MFC0407996.1"/>
    <property type="molecule type" value="Genomic_DNA"/>
</dbReference>
<feature type="domain" description="N-acetyltransferase" evidence="3">
    <location>
        <begin position="3"/>
        <end position="160"/>
    </location>
</feature>
<name>A0ABV6JQI7_9PROT</name>
<evidence type="ECO:0000313" key="5">
    <source>
        <dbReference type="Proteomes" id="UP001589865"/>
    </source>
</evidence>
<keyword evidence="2 4" id="KW-0012">Acyltransferase</keyword>
<dbReference type="Pfam" id="PF00583">
    <property type="entry name" value="Acetyltransf_1"/>
    <property type="match status" value="2"/>
</dbReference>
<protein>
    <submittedName>
        <fullName evidence="4">GNAT family N-acetyltransferase</fullName>
        <ecNumber evidence="4">2.3.1.-</ecNumber>
    </submittedName>
</protein>
<accession>A0ABV6JQI7</accession>
<dbReference type="CDD" id="cd04301">
    <property type="entry name" value="NAT_SF"/>
    <property type="match status" value="1"/>
</dbReference>
<evidence type="ECO:0000256" key="1">
    <source>
        <dbReference type="ARBA" id="ARBA00022679"/>
    </source>
</evidence>
<dbReference type="GO" id="GO:0016746">
    <property type="term" value="F:acyltransferase activity"/>
    <property type="evidence" value="ECO:0007669"/>
    <property type="project" value="UniProtKB-KW"/>
</dbReference>
<dbReference type="PANTHER" id="PTHR43877">
    <property type="entry name" value="AMINOALKYLPHOSPHONATE N-ACETYLTRANSFERASE-RELATED-RELATED"/>
    <property type="match status" value="1"/>
</dbReference>
<dbReference type="PANTHER" id="PTHR43877:SF2">
    <property type="entry name" value="AMINOALKYLPHOSPHONATE N-ACETYLTRANSFERASE-RELATED"/>
    <property type="match status" value="1"/>
</dbReference>
<dbReference type="Proteomes" id="UP001589865">
    <property type="component" value="Unassembled WGS sequence"/>
</dbReference>
<dbReference type="Gene3D" id="3.40.630.30">
    <property type="match status" value="2"/>
</dbReference>
<feature type="domain" description="N-acetyltransferase" evidence="3">
    <location>
        <begin position="164"/>
        <end position="333"/>
    </location>
</feature>